<evidence type="ECO:0000259" key="2">
    <source>
        <dbReference type="PROSITE" id="PS51819"/>
    </source>
</evidence>
<dbReference type="GO" id="GO:0046491">
    <property type="term" value="P:L-methylmalonyl-CoA metabolic process"/>
    <property type="evidence" value="ECO:0007669"/>
    <property type="project" value="TreeGrafter"/>
</dbReference>
<comment type="caution">
    <text evidence="3">The sequence shown here is derived from an EMBL/GenBank/DDBJ whole genome shotgun (WGS) entry which is preliminary data.</text>
</comment>
<dbReference type="PROSITE" id="PS51819">
    <property type="entry name" value="VOC"/>
    <property type="match status" value="1"/>
</dbReference>
<dbReference type="Pfam" id="PF13669">
    <property type="entry name" value="Glyoxalase_4"/>
    <property type="match status" value="1"/>
</dbReference>
<sequence>LQPAGNEGVMAKFLEKRGEGFHHICYEVEDINAEIASLKAAGIEVLSEAKQEIY</sequence>
<dbReference type="Gene3D" id="3.10.180.10">
    <property type="entry name" value="2,3-Dihydroxybiphenyl 1,2-Dioxygenase, domain 1"/>
    <property type="match status" value="1"/>
</dbReference>
<evidence type="ECO:0000313" key="3">
    <source>
        <dbReference type="EMBL" id="GAH15332.1"/>
    </source>
</evidence>
<dbReference type="EMBL" id="BART01030210">
    <property type="protein sequence ID" value="GAH15332.1"/>
    <property type="molecule type" value="Genomic_DNA"/>
</dbReference>
<organism evidence="3">
    <name type="scientific">marine sediment metagenome</name>
    <dbReference type="NCBI Taxonomy" id="412755"/>
    <lineage>
        <taxon>unclassified sequences</taxon>
        <taxon>metagenomes</taxon>
        <taxon>ecological metagenomes</taxon>
    </lineage>
</organism>
<dbReference type="PANTHER" id="PTHR43048">
    <property type="entry name" value="METHYLMALONYL-COA EPIMERASE"/>
    <property type="match status" value="1"/>
</dbReference>
<dbReference type="GO" id="GO:0004493">
    <property type="term" value="F:methylmalonyl-CoA epimerase activity"/>
    <property type="evidence" value="ECO:0007669"/>
    <property type="project" value="TreeGrafter"/>
</dbReference>
<reference evidence="3" key="1">
    <citation type="journal article" date="2014" name="Front. Microbiol.">
        <title>High frequency of phylogenetically diverse reductive dehalogenase-homologous genes in deep subseafloor sedimentary metagenomes.</title>
        <authorList>
            <person name="Kawai M."/>
            <person name="Futagami T."/>
            <person name="Toyoda A."/>
            <person name="Takaki Y."/>
            <person name="Nishi S."/>
            <person name="Hori S."/>
            <person name="Arai W."/>
            <person name="Tsubouchi T."/>
            <person name="Morono Y."/>
            <person name="Uchiyama I."/>
            <person name="Ito T."/>
            <person name="Fujiyama A."/>
            <person name="Inagaki F."/>
            <person name="Takami H."/>
        </authorList>
    </citation>
    <scope>NUCLEOTIDE SEQUENCE</scope>
    <source>
        <strain evidence="3">Expedition CK06-06</strain>
    </source>
</reference>
<dbReference type="GO" id="GO:0046872">
    <property type="term" value="F:metal ion binding"/>
    <property type="evidence" value="ECO:0007669"/>
    <property type="project" value="UniProtKB-KW"/>
</dbReference>
<protein>
    <recommendedName>
        <fullName evidence="2">VOC domain-containing protein</fullName>
    </recommendedName>
</protein>
<gene>
    <name evidence="3" type="ORF">S01H4_52810</name>
</gene>
<dbReference type="AlphaFoldDB" id="X1D543"/>
<keyword evidence="1" id="KW-0479">Metal-binding</keyword>
<evidence type="ECO:0000256" key="1">
    <source>
        <dbReference type="ARBA" id="ARBA00022723"/>
    </source>
</evidence>
<dbReference type="InterPro" id="IPR037523">
    <property type="entry name" value="VOC_core"/>
</dbReference>
<dbReference type="SUPFAM" id="SSF54593">
    <property type="entry name" value="Glyoxalase/Bleomycin resistance protein/Dihydroxybiphenyl dioxygenase"/>
    <property type="match status" value="1"/>
</dbReference>
<name>X1D543_9ZZZZ</name>
<proteinExistence type="predicted"/>
<dbReference type="InterPro" id="IPR029068">
    <property type="entry name" value="Glyas_Bleomycin-R_OHBP_Dase"/>
</dbReference>
<accession>X1D543</accession>
<feature type="domain" description="VOC" evidence="2">
    <location>
        <begin position="1"/>
        <end position="54"/>
    </location>
</feature>
<dbReference type="PANTHER" id="PTHR43048:SF3">
    <property type="entry name" value="METHYLMALONYL-COA EPIMERASE, MITOCHONDRIAL"/>
    <property type="match status" value="1"/>
</dbReference>
<feature type="non-terminal residue" evidence="3">
    <location>
        <position position="1"/>
    </location>
</feature>
<dbReference type="InterPro" id="IPR051785">
    <property type="entry name" value="MMCE/EMCE_epimerase"/>
</dbReference>